<dbReference type="InterPro" id="IPR012467">
    <property type="entry name" value="DUF1684"/>
</dbReference>
<comment type="caution">
    <text evidence="1">The sequence shown here is derived from an EMBL/GenBank/DDBJ whole genome shotgun (WGS) entry which is preliminary data.</text>
</comment>
<organism evidence="1">
    <name type="scientific">Nocardia globerula</name>
    <dbReference type="NCBI Taxonomy" id="1818"/>
    <lineage>
        <taxon>Bacteria</taxon>
        <taxon>Bacillati</taxon>
        <taxon>Actinomycetota</taxon>
        <taxon>Actinomycetes</taxon>
        <taxon>Mycobacteriales</taxon>
        <taxon>Nocardiaceae</taxon>
        <taxon>Nocardia</taxon>
    </lineage>
</organism>
<evidence type="ECO:0008006" key="2">
    <source>
        <dbReference type="Google" id="ProtNLM"/>
    </source>
</evidence>
<sequence>MTVTETGDTTFVGEWTAWHALRDATFAEPLGWLSLTALHWLVDTDSTFSDLPGAWRADADAVVVTARPADDLSIDGVAVDGSVTLTPVEGAPGLIVNQGPRRVEVIRRTGEVALRIHDPLAPALAQFSGIPTFVPNPQWRIDAVFTAFNEARTVTTGAVVERLEHHHDARGTISFEYDGETRTLIAFAGKDDGFHILFTDATSGVTTYPAARSLHVSPPVPGGAVVLDFNRASNLPCAFTDYATCPVAPAENRLPFAVEAGEKIPEVH</sequence>
<dbReference type="EMBL" id="VNIQ01000001">
    <property type="protein sequence ID" value="TYQ07844.1"/>
    <property type="molecule type" value="Genomic_DNA"/>
</dbReference>
<evidence type="ECO:0000313" key="1">
    <source>
        <dbReference type="EMBL" id="TYQ07844.1"/>
    </source>
</evidence>
<dbReference type="AlphaFoldDB" id="A0A652YW09"/>
<dbReference type="Pfam" id="PF07920">
    <property type="entry name" value="DUF1684"/>
    <property type="match status" value="1"/>
</dbReference>
<name>A0A652YW09_NOCGL</name>
<reference evidence="1" key="1">
    <citation type="submission" date="2019-07" db="EMBL/GenBank/DDBJ databases">
        <title>Genomic Encyclopedia of Type Strains, Phase IV (KMG-IV): sequencing the most valuable type-strain genomes for metagenomic binning, comparative biology and taxonomic classification.</title>
        <authorList>
            <person name="Goeker M."/>
        </authorList>
    </citation>
    <scope>NUCLEOTIDE SEQUENCE</scope>
    <source>
        <strain evidence="1">DSM 44596</strain>
    </source>
</reference>
<accession>A0A652YW09</accession>
<dbReference type="PANTHER" id="PTHR41913">
    <property type="entry name" value="DUF1684 DOMAIN-CONTAINING PROTEIN"/>
    <property type="match status" value="1"/>
</dbReference>
<protein>
    <recommendedName>
        <fullName evidence="2">DUF1684 domain-containing protein</fullName>
    </recommendedName>
</protein>
<gene>
    <name evidence="1" type="ORF">FNL38_101209</name>
</gene>
<dbReference type="PANTHER" id="PTHR41913:SF1">
    <property type="entry name" value="DUF1684 DOMAIN-CONTAINING PROTEIN"/>
    <property type="match status" value="1"/>
</dbReference>
<proteinExistence type="predicted"/>